<evidence type="ECO:0000256" key="15">
    <source>
        <dbReference type="PIRSR" id="PIRSR600823-3"/>
    </source>
</evidence>
<dbReference type="FunFam" id="1.10.420.10:FF:000001">
    <property type="entry name" value="Peroxidase"/>
    <property type="match status" value="1"/>
</dbReference>
<keyword evidence="7 15" id="KW-0479">Metal-binding</keyword>
<evidence type="ECO:0000259" key="18">
    <source>
        <dbReference type="PROSITE" id="PS50873"/>
    </source>
</evidence>
<evidence type="ECO:0000256" key="5">
    <source>
        <dbReference type="ARBA" id="ARBA00022559"/>
    </source>
</evidence>
<dbReference type="Gene3D" id="1.10.520.10">
    <property type="match status" value="1"/>
</dbReference>
<dbReference type="GO" id="GO:0005576">
    <property type="term" value="C:extracellular region"/>
    <property type="evidence" value="ECO:0007669"/>
    <property type="project" value="UniProtKB-SubCell"/>
</dbReference>
<dbReference type="GO" id="GO:0140825">
    <property type="term" value="F:lactoperoxidase activity"/>
    <property type="evidence" value="ECO:0007669"/>
    <property type="project" value="UniProtKB-EC"/>
</dbReference>
<dbReference type="GO" id="GO:0006979">
    <property type="term" value="P:response to oxidative stress"/>
    <property type="evidence" value="ECO:0007669"/>
    <property type="project" value="UniProtKB-UniRule"/>
</dbReference>
<feature type="disulfide bond" evidence="16">
    <location>
        <begin position="69"/>
        <end position="74"/>
    </location>
</feature>
<evidence type="ECO:0000256" key="16">
    <source>
        <dbReference type="PIRSR" id="PIRSR600823-5"/>
    </source>
</evidence>
<keyword evidence="11 15" id="KW-0408">Iron</keyword>
<protein>
    <recommendedName>
        <fullName evidence="3 17">Peroxidase</fullName>
        <ecNumber evidence="3 17">1.11.1.7</ecNumber>
    </recommendedName>
</protein>
<dbReference type="Gene3D" id="1.10.420.10">
    <property type="entry name" value="Peroxidase, domain 2"/>
    <property type="match status" value="1"/>
</dbReference>
<feature type="signal peptide" evidence="17">
    <location>
        <begin position="1"/>
        <end position="25"/>
    </location>
</feature>
<dbReference type="OrthoDB" id="2113341at2759"/>
<evidence type="ECO:0000313" key="20">
    <source>
        <dbReference type="Proteomes" id="UP000035740"/>
    </source>
</evidence>
<keyword evidence="13" id="KW-0325">Glycoprotein</keyword>
<dbReference type="Proteomes" id="UP000035740">
    <property type="component" value="Unassembled WGS sequence"/>
</dbReference>
<evidence type="ECO:0000256" key="2">
    <source>
        <dbReference type="ARBA" id="ARBA00002322"/>
    </source>
</evidence>
<comment type="subcellular location">
    <subcellularLocation>
        <location evidence="17">Secreted</location>
    </subcellularLocation>
</comment>
<evidence type="ECO:0000256" key="6">
    <source>
        <dbReference type="ARBA" id="ARBA00022617"/>
    </source>
</evidence>
<dbReference type="PANTHER" id="PTHR31388">
    <property type="entry name" value="PEROXIDASE 72-RELATED"/>
    <property type="match status" value="1"/>
</dbReference>
<evidence type="ECO:0000256" key="17">
    <source>
        <dbReference type="RuleBase" id="RU362060"/>
    </source>
</evidence>
<dbReference type="AlphaFoldDB" id="A0A0J8B5Y2"/>
<comment type="similarity">
    <text evidence="17">Belongs to the peroxidase family. Classical plant (class III) peroxidase subfamily.</text>
</comment>
<dbReference type="GO" id="GO:0020037">
    <property type="term" value="F:heme binding"/>
    <property type="evidence" value="ECO:0007669"/>
    <property type="project" value="UniProtKB-UniRule"/>
</dbReference>
<dbReference type="OMA" id="YLGAPLM"/>
<evidence type="ECO:0000256" key="13">
    <source>
        <dbReference type="ARBA" id="ARBA00023180"/>
    </source>
</evidence>
<evidence type="ECO:0000256" key="1">
    <source>
        <dbReference type="ARBA" id="ARBA00000189"/>
    </source>
</evidence>
<evidence type="ECO:0000256" key="12">
    <source>
        <dbReference type="ARBA" id="ARBA00023157"/>
    </source>
</evidence>
<feature type="binding site" evidence="15">
    <location>
        <position position="75"/>
    </location>
    <ligand>
        <name>Ca(2+)</name>
        <dbReference type="ChEBI" id="CHEBI:29108"/>
        <label>1</label>
    </ligand>
</feature>
<feature type="binding site" description="axial binding residue" evidence="15">
    <location>
        <position position="194"/>
    </location>
    <ligand>
        <name>heme b</name>
        <dbReference type="ChEBI" id="CHEBI:60344"/>
    </ligand>
    <ligandPart>
        <name>Fe</name>
        <dbReference type="ChEBI" id="CHEBI:18248"/>
    </ligandPart>
</feature>
<evidence type="ECO:0000256" key="9">
    <source>
        <dbReference type="ARBA" id="ARBA00022837"/>
    </source>
</evidence>
<feature type="binding site" evidence="15">
    <location>
        <position position="243"/>
    </location>
    <ligand>
        <name>Ca(2+)</name>
        <dbReference type="ChEBI" id="CHEBI:29108"/>
        <label>2</label>
    </ligand>
</feature>
<dbReference type="SUPFAM" id="SSF48113">
    <property type="entry name" value="Heme-dependent peroxidases"/>
    <property type="match status" value="1"/>
</dbReference>
<dbReference type="CDD" id="cd00693">
    <property type="entry name" value="secretory_peroxidase"/>
    <property type="match status" value="1"/>
</dbReference>
<sequence length="334" mass="36366">MASSSSNMRLLQWCLFCVLLGTAFAQLSEDYYSSSCPQALSIIESEIKSAISKDTYLGAPLMKIHVKDCLFGGCDGSIMLNETGSFIAGNPKAKNFNTETGYEVIDGIKARLEKECPGVVSCADILAVVARDAVAKLGGPNWTVPLGRRDSDQALKVQLDSIAGILLGDLDTKIAAFNVLGFTKDEYVALQGGHTVGRARCMFYKKRIHDEKVDIDPKYAEALQANCPAIGGENNTASLDTTTPYVFDNAYFTNLINKKGLLESDQELYTGKRGKTDSIVQSFSSNKELFFEVFSKAFLKVGNMQIVTGTNGEVRKNCRVKGNNNVLQGLTDRL</sequence>
<evidence type="ECO:0000313" key="19">
    <source>
        <dbReference type="EMBL" id="KMS96649.1"/>
    </source>
</evidence>
<feature type="binding site" evidence="15">
    <location>
        <position position="240"/>
    </location>
    <ligand>
        <name>Ca(2+)</name>
        <dbReference type="ChEBI" id="CHEBI:29108"/>
        <label>2</label>
    </ligand>
</feature>
<keyword evidence="4 17" id="KW-0964">Secreted</keyword>
<feature type="binding site" evidence="15">
    <location>
        <position position="77"/>
    </location>
    <ligand>
        <name>Ca(2+)</name>
        <dbReference type="ChEBI" id="CHEBI:29108"/>
        <label>1</label>
    </ligand>
</feature>
<gene>
    <name evidence="19" type="ORF">BVRB_8g201120</name>
</gene>
<dbReference type="EC" id="1.11.1.7" evidence="3 17"/>
<keyword evidence="14 17" id="KW-0376">Hydrogen peroxide</keyword>
<dbReference type="InterPro" id="IPR010255">
    <property type="entry name" value="Haem_peroxidase_sf"/>
</dbReference>
<feature type="binding site" evidence="15">
    <location>
        <position position="248"/>
    </location>
    <ligand>
        <name>Ca(2+)</name>
        <dbReference type="ChEBI" id="CHEBI:29108"/>
        <label>2</label>
    </ligand>
</feature>
<keyword evidence="9 15" id="KW-0106">Calcium</keyword>
<dbReference type="GO" id="GO:0042744">
    <property type="term" value="P:hydrogen peroxide catabolic process"/>
    <property type="evidence" value="ECO:0007669"/>
    <property type="project" value="UniProtKB-KW"/>
</dbReference>
<feature type="disulfide bond" evidence="16">
    <location>
        <begin position="36"/>
        <end position="116"/>
    </location>
</feature>
<dbReference type="InterPro" id="IPR002016">
    <property type="entry name" value="Haem_peroxidase"/>
</dbReference>
<feature type="domain" description="Plant heme peroxidase family profile" evidence="18">
    <location>
        <begin position="26"/>
        <end position="322"/>
    </location>
</feature>
<dbReference type="PRINTS" id="PR00458">
    <property type="entry name" value="PEROXIDASE"/>
</dbReference>
<evidence type="ECO:0000256" key="4">
    <source>
        <dbReference type="ARBA" id="ARBA00022525"/>
    </source>
</evidence>
<evidence type="ECO:0000256" key="8">
    <source>
        <dbReference type="ARBA" id="ARBA00022729"/>
    </source>
</evidence>
<name>A0A0J8B5Y2_BETVV</name>
<dbReference type="Pfam" id="PF00141">
    <property type="entry name" value="peroxidase"/>
    <property type="match status" value="1"/>
</dbReference>
<feature type="binding site" evidence="15">
    <location>
        <position position="195"/>
    </location>
    <ligand>
        <name>Ca(2+)</name>
        <dbReference type="ChEBI" id="CHEBI:29108"/>
        <label>2</label>
    </ligand>
</feature>
<feature type="binding site" evidence="15">
    <location>
        <position position="73"/>
    </location>
    <ligand>
        <name>Ca(2+)</name>
        <dbReference type="ChEBI" id="CHEBI:29108"/>
        <label>1</label>
    </ligand>
</feature>
<keyword evidence="5 17" id="KW-0575">Peroxidase</keyword>
<evidence type="ECO:0000256" key="3">
    <source>
        <dbReference type="ARBA" id="ARBA00012313"/>
    </source>
</evidence>
<feature type="disulfide bond" evidence="16">
    <location>
        <begin position="122"/>
        <end position="318"/>
    </location>
</feature>
<keyword evidence="10 17" id="KW-0560">Oxidoreductase</keyword>
<comment type="cofactor">
    <cofactor evidence="15 17">
        <name>heme b</name>
        <dbReference type="ChEBI" id="CHEBI:60344"/>
    </cofactor>
    <text evidence="15 17">Binds 1 heme b (iron(II)-protoporphyrin IX) group per subunit.</text>
</comment>
<dbReference type="Gramene" id="KMS96649">
    <property type="protein sequence ID" value="KMS96649"/>
    <property type="gene ID" value="BVRB_8g201120"/>
</dbReference>
<dbReference type="InterPro" id="IPR033905">
    <property type="entry name" value="Secretory_peroxidase"/>
</dbReference>
<reference evidence="19 20" key="1">
    <citation type="journal article" date="2014" name="Nature">
        <title>The genome of the recently domesticated crop plant sugar beet (Beta vulgaris).</title>
        <authorList>
            <person name="Dohm J.C."/>
            <person name="Minoche A.E."/>
            <person name="Holtgrawe D."/>
            <person name="Capella-Gutierrez S."/>
            <person name="Zakrzewski F."/>
            <person name="Tafer H."/>
            <person name="Rupp O."/>
            <person name="Sorensen T.R."/>
            <person name="Stracke R."/>
            <person name="Reinhardt R."/>
            <person name="Goesmann A."/>
            <person name="Kraft T."/>
            <person name="Schulz B."/>
            <person name="Stadler P.F."/>
            <person name="Schmidt T."/>
            <person name="Gabaldon T."/>
            <person name="Lehrach H."/>
            <person name="Weisshaar B."/>
            <person name="Himmelbauer H."/>
        </authorList>
    </citation>
    <scope>NUCLEOTIDE SEQUENCE [LARGE SCALE GENOMIC DNA]</scope>
    <source>
        <tissue evidence="19">Taproot</tissue>
    </source>
</reference>
<feature type="binding site" evidence="15">
    <location>
        <position position="68"/>
    </location>
    <ligand>
        <name>Ca(2+)</name>
        <dbReference type="ChEBI" id="CHEBI:29108"/>
        <label>1</label>
    </ligand>
</feature>
<dbReference type="PRINTS" id="PR00461">
    <property type="entry name" value="PLPEROXIDASE"/>
</dbReference>
<accession>A0A0J8B5Y2</accession>
<keyword evidence="12 16" id="KW-1015">Disulfide bond</keyword>
<dbReference type="PANTHER" id="PTHR31388:SF264">
    <property type="entry name" value="PEROXIDASE 59"/>
    <property type="match status" value="1"/>
</dbReference>
<keyword evidence="6 17" id="KW-0349">Heme</keyword>
<feature type="chain" id="PRO_5005120012" description="Peroxidase" evidence="17">
    <location>
        <begin position="26"/>
        <end position="334"/>
    </location>
</feature>
<evidence type="ECO:0000256" key="7">
    <source>
        <dbReference type="ARBA" id="ARBA00022723"/>
    </source>
</evidence>
<evidence type="ECO:0000256" key="14">
    <source>
        <dbReference type="ARBA" id="ARBA00023324"/>
    </source>
</evidence>
<feature type="disulfide bond" evidence="16">
    <location>
        <begin position="201"/>
        <end position="227"/>
    </location>
</feature>
<dbReference type="PROSITE" id="PS50873">
    <property type="entry name" value="PEROXIDASE_4"/>
    <property type="match status" value="1"/>
</dbReference>
<evidence type="ECO:0000256" key="10">
    <source>
        <dbReference type="ARBA" id="ARBA00023002"/>
    </source>
</evidence>
<organism evidence="19 20">
    <name type="scientific">Beta vulgaris subsp. vulgaris</name>
    <name type="common">Beet</name>
    <dbReference type="NCBI Taxonomy" id="3555"/>
    <lineage>
        <taxon>Eukaryota</taxon>
        <taxon>Viridiplantae</taxon>
        <taxon>Streptophyta</taxon>
        <taxon>Embryophyta</taxon>
        <taxon>Tracheophyta</taxon>
        <taxon>Spermatophyta</taxon>
        <taxon>Magnoliopsida</taxon>
        <taxon>eudicotyledons</taxon>
        <taxon>Gunneridae</taxon>
        <taxon>Pentapetalae</taxon>
        <taxon>Caryophyllales</taxon>
        <taxon>Chenopodiaceae</taxon>
        <taxon>Betoideae</taxon>
        <taxon>Beta</taxon>
    </lineage>
</organism>
<comment type="catalytic activity">
    <reaction evidence="1 17">
        <text>2 a phenolic donor + H2O2 = 2 a phenolic radical donor + 2 H2O</text>
        <dbReference type="Rhea" id="RHEA:56136"/>
        <dbReference type="ChEBI" id="CHEBI:15377"/>
        <dbReference type="ChEBI" id="CHEBI:16240"/>
        <dbReference type="ChEBI" id="CHEBI:139520"/>
        <dbReference type="ChEBI" id="CHEBI:139521"/>
        <dbReference type="EC" id="1.11.1.7"/>
    </reaction>
</comment>
<keyword evidence="8 17" id="KW-0732">Signal</keyword>
<keyword evidence="20" id="KW-1185">Reference proteome</keyword>
<dbReference type="EMBL" id="KQ090365">
    <property type="protein sequence ID" value="KMS96649.1"/>
    <property type="molecule type" value="Genomic_DNA"/>
</dbReference>
<dbReference type="GO" id="GO:0046872">
    <property type="term" value="F:metal ion binding"/>
    <property type="evidence" value="ECO:0007669"/>
    <property type="project" value="UniProtKB-UniRule"/>
</dbReference>
<comment type="cofactor">
    <cofactor evidence="15 17">
        <name>Ca(2+)</name>
        <dbReference type="ChEBI" id="CHEBI:29108"/>
    </cofactor>
    <text evidence="15 17">Binds 2 calcium ions per subunit.</text>
</comment>
<dbReference type="InterPro" id="IPR000823">
    <property type="entry name" value="Peroxidase_pln"/>
</dbReference>
<evidence type="ECO:0000256" key="11">
    <source>
        <dbReference type="ARBA" id="ARBA00023004"/>
    </source>
</evidence>
<comment type="function">
    <text evidence="2">Removal of H(2)O(2), oxidation of toxic reductants, biosynthesis and degradation of lignin, suberization, auxin catabolism, response to environmental stresses such as wounding, pathogen attack and oxidative stress. These functions might be dependent on each isozyme/isoform in each plant tissue.</text>
</comment>
<proteinExistence type="inferred from homology"/>
<dbReference type="KEGG" id="bvg:104882950"/>